<dbReference type="AlphaFoldDB" id="A0A3P3QW15"/>
<reference evidence="1 2" key="1">
    <citation type="submission" date="2018-11" db="EMBL/GenBank/DDBJ databases">
        <title>Genome sequencing of Lachnoanaerobaculum sp. KCOM 2030 (= ChDC B114).</title>
        <authorList>
            <person name="Kook J.-K."/>
            <person name="Park S.-N."/>
            <person name="Lim Y.K."/>
        </authorList>
    </citation>
    <scope>NUCLEOTIDE SEQUENCE [LARGE SCALE GENOMIC DNA]</scope>
    <source>
        <strain evidence="1 2">KCOM 2030</strain>
    </source>
</reference>
<protein>
    <submittedName>
        <fullName evidence="1">Uncharacterized protein</fullName>
    </submittedName>
</protein>
<dbReference type="OrthoDB" id="6420529at2"/>
<gene>
    <name evidence="1" type="ORF">EHV10_11875</name>
</gene>
<organism evidence="1 2">
    <name type="scientific">Lachnoanaerobaculum gingivalis</name>
    <dbReference type="NCBI Taxonomy" id="2490855"/>
    <lineage>
        <taxon>Bacteria</taxon>
        <taxon>Bacillati</taxon>
        <taxon>Bacillota</taxon>
        <taxon>Clostridia</taxon>
        <taxon>Lachnospirales</taxon>
        <taxon>Lachnospiraceae</taxon>
        <taxon>Lachnoanaerobaculum</taxon>
    </lineage>
</organism>
<evidence type="ECO:0000313" key="2">
    <source>
        <dbReference type="Proteomes" id="UP000272490"/>
    </source>
</evidence>
<keyword evidence="2" id="KW-1185">Reference proteome</keyword>
<proteinExistence type="predicted"/>
<dbReference type="EMBL" id="RRCO01000006">
    <property type="protein sequence ID" value="RRJ24483.1"/>
    <property type="molecule type" value="Genomic_DNA"/>
</dbReference>
<dbReference type="Proteomes" id="UP000272490">
    <property type="component" value="Unassembled WGS sequence"/>
</dbReference>
<accession>A0A3P3QW15</accession>
<comment type="caution">
    <text evidence="1">The sequence shown here is derived from an EMBL/GenBank/DDBJ whole genome shotgun (WGS) entry which is preliminary data.</text>
</comment>
<evidence type="ECO:0000313" key="1">
    <source>
        <dbReference type="EMBL" id="RRJ24483.1"/>
    </source>
</evidence>
<name>A0A3P3QW15_9FIRM</name>
<sequence>MKELLEKLENNRFIYKVRMDLEFDVKDYQELLEILNEIKHYTHNHNLIEKRLASLLYEIPKLTHIWYLNLKDDPNKNESSIVNQLEDAWIELDSIIGEGILGQGQ</sequence>
<dbReference type="RefSeq" id="WP_128674826.1">
    <property type="nucleotide sequence ID" value="NZ_RRCO01000006.1"/>
</dbReference>